<dbReference type="RefSeq" id="XP_033575283.1">
    <property type="nucleotide sequence ID" value="XM_033725380.1"/>
</dbReference>
<feature type="compositionally biased region" description="Polar residues" evidence="1">
    <location>
        <begin position="41"/>
        <end position="61"/>
    </location>
</feature>
<organism evidence="2">
    <name type="scientific">Mytilinidion resinicola</name>
    <dbReference type="NCBI Taxonomy" id="574789"/>
    <lineage>
        <taxon>Eukaryota</taxon>
        <taxon>Fungi</taxon>
        <taxon>Dikarya</taxon>
        <taxon>Ascomycota</taxon>
        <taxon>Pezizomycotina</taxon>
        <taxon>Dothideomycetes</taxon>
        <taxon>Pleosporomycetidae</taxon>
        <taxon>Mytilinidiales</taxon>
        <taxon>Mytilinidiaceae</taxon>
        <taxon>Mytilinidion</taxon>
    </lineage>
</organism>
<dbReference type="OrthoDB" id="3825435at2759"/>
<reference evidence="4" key="3">
    <citation type="submission" date="2025-04" db="UniProtKB">
        <authorList>
            <consortium name="RefSeq"/>
        </authorList>
    </citation>
    <scope>IDENTIFICATION</scope>
    <source>
        <strain evidence="4">CBS 304.34</strain>
    </source>
</reference>
<feature type="region of interest" description="Disordered" evidence="1">
    <location>
        <begin position="41"/>
        <end position="99"/>
    </location>
</feature>
<gene>
    <name evidence="2 4" type="ORF">BDZ99DRAFT_51919</name>
</gene>
<name>A0A6A6YIC2_9PEZI</name>
<dbReference type="EMBL" id="MU003703">
    <property type="protein sequence ID" value="KAF2808319.1"/>
    <property type="molecule type" value="Genomic_DNA"/>
</dbReference>
<protein>
    <recommendedName>
        <fullName evidence="5">Ubiquitin-like protease family profile domain-containing protein</fullName>
    </recommendedName>
</protein>
<evidence type="ECO:0000313" key="4">
    <source>
        <dbReference type="RefSeq" id="XP_033575283.1"/>
    </source>
</evidence>
<evidence type="ECO:0008006" key="5">
    <source>
        <dbReference type="Google" id="ProtNLM"/>
    </source>
</evidence>
<accession>A0A6A6YIC2</accession>
<dbReference type="Proteomes" id="UP000504636">
    <property type="component" value="Unplaced"/>
</dbReference>
<dbReference type="GeneID" id="54466273"/>
<reference evidence="2 4" key="1">
    <citation type="journal article" date="2020" name="Stud. Mycol.">
        <title>101 Dothideomycetes genomes: a test case for predicting lifestyles and emergence of pathogens.</title>
        <authorList>
            <person name="Haridas S."/>
            <person name="Albert R."/>
            <person name="Binder M."/>
            <person name="Bloem J."/>
            <person name="Labutti K."/>
            <person name="Salamov A."/>
            <person name="Andreopoulos B."/>
            <person name="Baker S."/>
            <person name="Barry K."/>
            <person name="Bills G."/>
            <person name="Bluhm B."/>
            <person name="Cannon C."/>
            <person name="Castanera R."/>
            <person name="Culley D."/>
            <person name="Daum C."/>
            <person name="Ezra D."/>
            <person name="Gonzalez J."/>
            <person name="Henrissat B."/>
            <person name="Kuo A."/>
            <person name="Liang C."/>
            <person name="Lipzen A."/>
            <person name="Lutzoni F."/>
            <person name="Magnuson J."/>
            <person name="Mondo S."/>
            <person name="Nolan M."/>
            <person name="Ohm R."/>
            <person name="Pangilinan J."/>
            <person name="Park H.-J."/>
            <person name="Ramirez L."/>
            <person name="Alfaro M."/>
            <person name="Sun H."/>
            <person name="Tritt A."/>
            <person name="Yoshinaga Y."/>
            <person name="Zwiers L.-H."/>
            <person name="Turgeon B."/>
            <person name="Goodwin S."/>
            <person name="Spatafora J."/>
            <person name="Crous P."/>
            <person name="Grigoriev I."/>
        </authorList>
    </citation>
    <scope>NUCLEOTIDE SEQUENCE</scope>
    <source>
        <strain evidence="2 4">CBS 304.34</strain>
    </source>
</reference>
<proteinExistence type="predicted"/>
<dbReference type="AlphaFoldDB" id="A0A6A6YIC2"/>
<reference evidence="4" key="2">
    <citation type="submission" date="2020-04" db="EMBL/GenBank/DDBJ databases">
        <authorList>
            <consortium name="NCBI Genome Project"/>
        </authorList>
    </citation>
    <scope>NUCLEOTIDE SEQUENCE</scope>
    <source>
        <strain evidence="4">CBS 304.34</strain>
    </source>
</reference>
<keyword evidence="3" id="KW-1185">Reference proteome</keyword>
<evidence type="ECO:0000313" key="3">
    <source>
        <dbReference type="Proteomes" id="UP000504636"/>
    </source>
</evidence>
<evidence type="ECO:0000256" key="1">
    <source>
        <dbReference type="SAM" id="MobiDB-lite"/>
    </source>
</evidence>
<evidence type="ECO:0000313" key="2">
    <source>
        <dbReference type="EMBL" id="KAF2808319.1"/>
    </source>
</evidence>
<feature type="compositionally biased region" description="Polar residues" evidence="1">
    <location>
        <begin position="68"/>
        <end position="77"/>
    </location>
</feature>
<sequence>MVDIVGPLHSFNYVEVADQVIFFWGGPEGAQYQFKRVKQDPTVSDALQNRSDTTGTNTTITFEDHTAPAQSSGTPTRPQEPERLKDQPPPSDIVPPGESPCDFYRAQLGLVKRRLSVKIFKDGKEPQWSKPETFMRDDEVLLSIASLVLQLARNMDIRSGFNAINSHTSGILNDVNVVRPPPPEGVEIRRALRPGRPMLVPVFLDQHIVLVVIQMGADRSITAHVLDSRRHHYKANMRMTIYNRVCNLIEWTRWHIAPSAGSEPAPELPKEIAGAVATIQYAMLGPLPLDWGSMKPSKE</sequence>